<dbReference type="STRING" id="7266.A0A3B0K3S6"/>
<evidence type="ECO:0000313" key="10">
    <source>
        <dbReference type="Proteomes" id="UP000268350"/>
    </source>
</evidence>
<keyword evidence="6 8" id="KW-0732">Signal</keyword>
<evidence type="ECO:0000313" key="9">
    <source>
        <dbReference type="EMBL" id="SPP88854.1"/>
    </source>
</evidence>
<protein>
    <recommendedName>
        <fullName evidence="4">Protein yellow</fullName>
    </recommendedName>
</protein>
<feature type="chain" id="PRO_5017387759" description="Protein yellow" evidence="8">
    <location>
        <begin position="29"/>
        <end position="568"/>
    </location>
</feature>
<keyword evidence="10" id="KW-1185">Reference proteome</keyword>
<comment type="similarity">
    <text evidence="3">Belongs to the major royal jelly protein family.</text>
</comment>
<dbReference type="PANTHER" id="PTHR10009">
    <property type="entry name" value="PROTEIN YELLOW-RELATED"/>
    <property type="match status" value="1"/>
</dbReference>
<name>A0A3B0K3S6_DROGU</name>
<proteinExistence type="inferred from homology"/>
<dbReference type="InterPro" id="IPR017996">
    <property type="entry name" value="MRJP/yellow-related"/>
</dbReference>
<evidence type="ECO:0000256" key="3">
    <source>
        <dbReference type="ARBA" id="ARBA00009127"/>
    </source>
</evidence>
<evidence type="ECO:0000256" key="4">
    <source>
        <dbReference type="ARBA" id="ARBA00014360"/>
    </source>
</evidence>
<dbReference type="OrthoDB" id="7776143at2759"/>
<keyword evidence="7" id="KW-0325">Glycoprotein</keyword>
<dbReference type="GO" id="GO:0005576">
    <property type="term" value="C:extracellular region"/>
    <property type="evidence" value="ECO:0007669"/>
    <property type="project" value="UniProtKB-SubCell"/>
</dbReference>
<dbReference type="Gene3D" id="2.120.10.30">
    <property type="entry name" value="TolB, C-terminal domain"/>
    <property type="match status" value="1"/>
</dbReference>
<organism evidence="9 10">
    <name type="scientific">Drosophila guanche</name>
    <name type="common">Fruit fly</name>
    <dbReference type="NCBI Taxonomy" id="7266"/>
    <lineage>
        <taxon>Eukaryota</taxon>
        <taxon>Metazoa</taxon>
        <taxon>Ecdysozoa</taxon>
        <taxon>Arthropoda</taxon>
        <taxon>Hexapoda</taxon>
        <taxon>Insecta</taxon>
        <taxon>Pterygota</taxon>
        <taxon>Neoptera</taxon>
        <taxon>Endopterygota</taxon>
        <taxon>Diptera</taxon>
        <taxon>Brachycera</taxon>
        <taxon>Muscomorpha</taxon>
        <taxon>Ephydroidea</taxon>
        <taxon>Drosophilidae</taxon>
        <taxon>Drosophila</taxon>
        <taxon>Sophophora</taxon>
    </lineage>
</organism>
<gene>
    <name evidence="9" type="ORF">DGUA_6G018640</name>
</gene>
<dbReference type="PRINTS" id="PR01366">
    <property type="entry name" value="ROYALJELLY"/>
</dbReference>
<dbReference type="Pfam" id="PF03022">
    <property type="entry name" value="MRJP"/>
    <property type="match status" value="1"/>
</dbReference>
<accession>A0A3B0K3S6</accession>
<evidence type="ECO:0000256" key="7">
    <source>
        <dbReference type="ARBA" id="ARBA00023180"/>
    </source>
</evidence>
<evidence type="ECO:0000256" key="8">
    <source>
        <dbReference type="SAM" id="SignalP"/>
    </source>
</evidence>
<evidence type="ECO:0000256" key="2">
    <source>
        <dbReference type="ARBA" id="ARBA00004613"/>
    </source>
</evidence>
<feature type="signal peptide" evidence="8">
    <location>
        <begin position="1"/>
        <end position="28"/>
    </location>
</feature>
<comment type="function">
    <text evidence="1">Controls the pigmentation pattern of the adult cuticle and larval mouth parts.</text>
</comment>
<dbReference type="PANTHER" id="PTHR10009:SF14">
    <property type="entry name" value="PROTEIN YELLOW"/>
    <property type="match status" value="1"/>
</dbReference>
<dbReference type="InterPro" id="IPR011042">
    <property type="entry name" value="6-blade_b-propeller_TolB-like"/>
</dbReference>
<dbReference type="AlphaFoldDB" id="A0A3B0K3S6"/>
<evidence type="ECO:0000256" key="1">
    <source>
        <dbReference type="ARBA" id="ARBA00002855"/>
    </source>
</evidence>
<dbReference type="Proteomes" id="UP000268350">
    <property type="component" value="Unassembled WGS sequence"/>
</dbReference>
<sequence length="568" mass="62608">MHAQDKGGVLPGLSLLLIAVAMVCPSQAAYKLQERYSWNQLDFAFPSARLKEQALASGDYIPTNALPVGVEHFGNRLFVTVPRWRDGIPATLTYINMDHSVTGSPELIPYPDWRANTAGDCANSITTAYRIKVDECGRLWVLDTGTVGIGNTTTNPCPYAINIFDLTTNTRIRRYELPAADTNPNTFIANIAVDIGKNCDDAFAYFADELGYGLISYSWELNKSWRFSAHSYFFPDPLRGDFNVAGINFQWGEEGIFGMSLTPIRSDGYRTLYFSPLASHRQFAVSTRILRDETRTEDSYHDFVALDERGPNAHTTSRVMSDDGVELFNLIDQNAVGCWHSSMPYSPQFHGIVDRDDVGLVFPADVKIDENKNVWVLSDRMPVFLLSDLDYSDTNFRIYTAPLATLIENTVCDLRNNAYGPPNTVSIPKQAAPGHSAVGPPLYTTTNQYRPVLSQKPQTSWGPSPPSRNYLPALNGNPGIPGSLSKLNNLGAPGQVVSSVSVSTNTVGPSGIEVPKAYVFNQHNGLNYETSGPHLFPTLQPAPSQLGGGLKTYVNARQSGWWHHQQQG</sequence>
<dbReference type="FunFam" id="2.120.10.30:FF:000046">
    <property type="entry name" value="Blast:Protein yellow"/>
    <property type="match status" value="1"/>
</dbReference>
<dbReference type="EMBL" id="OUUW01000016">
    <property type="protein sequence ID" value="SPP88854.1"/>
    <property type="molecule type" value="Genomic_DNA"/>
</dbReference>
<dbReference type="OMA" id="LIENTVC"/>
<comment type="subcellular location">
    <subcellularLocation>
        <location evidence="2">Secreted</location>
    </subcellularLocation>
</comment>
<evidence type="ECO:0000256" key="6">
    <source>
        <dbReference type="ARBA" id="ARBA00022729"/>
    </source>
</evidence>
<keyword evidence="5" id="KW-0964">Secreted</keyword>
<reference evidence="10" key="1">
    <citation type="submission" date="2018-01" db="EMBL/GenBank/DDBJ databases">
        <authorList>
            <person name="Alioto T."/>
            <person name="Alioto T."/>
        </authorList>
    </citation>
    <scope>NUCLEOTIDE SEQUENCE [LARGE SCALE GENOMIC DNA]</scope>
</reference>
<evidence type="ECO:0000256" key="5">
    <source>
        <dbReference type="ARBA" id="ARBA00022525"/>
    </source>
</evidence>